<proteinExistence type="predicted"/>
<organism evidence="1 2">
    <name type="scientific">Tanacetum coccineum</name>
    <dbReference type="NCBI Taxonomy" id="301880"/>
    <lineage>
        <taxon>Eukaryota</taxon>
        <taxon>Viridiplantae</taxon>
        <taxon>Streptophyta</taxon>
        <taxon>Embryophyta</taxon>
        <taxon>Tracheophyta</taxon>
        <taxon>Spermatophyta</taxon>
        <taxon>Magnoliopsida</taxon>
        <taxon>eudicotyledons</taxon>
        <taxon>Gunneridae</taxon>
        <taxon>Pentapetalae</taxon>
        <taxon>asterids</taxon>
        <taxon>campanulids</taxon>
        <taxon>Asterales</taxon>
        <taxon>Asteraceae</taxon>
        <taxon>Asteroideae</taxon>
        <taxon>Anthemideae</taxon>
        <taxon>Anthemidinae</taxon>
        <taxon>Tanacetum</taxon>
    </lineage>
</organism>
<name>A0ABQ5FVR4_9ASTR</name>
<comment type="caution">
    <text evidence="1">The sequence shown here is derived from an EMBL/GenBank/DDBJ whole genome shotgun (WGS) entry which is preliminary data.</text>
</comment>
<gene>
    <name evidence="1" type="ORF">Tco_1018418</name>
</gene>
<accession>A0ABQ5FVR4</accession>
<evidence type="ECO:0000313" key="1">
    <source>
        <dbReference type="EMBL" id="GJT66938.1"/>
    </source>
</evidence>
<reference evidence="1" key="2">
    <citation type="submission" date="2022-01" db="EMBL/GenBank/DDBJ databases">
        <authorList>
            <person name="Yamashiro T."/>
            <person name="Shiraishi A."/>
            <person name="Satake H."/>
            <person name="Nakayama K."/>
        </authorList>
    </citation>
    <scope>NUCLEOTIDE SEQUENCE</scope>
</reference>
<keyword evidence="2" id="KW-1185">Reference proteome</keyword>
<evidence type="ECO:0000313" key="2">
    <source>
        <dbReference type="Proteomes" id="UP001151760"/>
    </source>
</evidence>
<reference evidence="1" key="1">
    <citation type="journal article" date="2022" name="Int. J. Mol. Sci.">
        <title>Draft Genome of Tanacetum Coccineum: Genomic Comparison of Closely Related Tanacetum-Family Plants.</title>
        <authorList>
            <person name="Yamashiro T."/>
            <person name="Shiraishi A."/>
            <person name="Nakayama K."/>
            <person name="Satake H."/>
        </authorList>
    </citation>
    <scope>NUCLEOTIDE SEQUENCE</scope>
</reference>
<protein>
    <submittedName>
        <fullName evidence="1">Uncharacterized protein</fullName>
    </submittedName>
</protein>
<dbReference type="EMBL" id="BQNB010017762">
    <property type="protein sequence ID" value="GJT66938.1"/>
    <property type="molecule type" value="Genomic_DNA"/>
</dbReference>
<dbReference type="Proteomes" id="UP001151760">
    <property type="component" value="Unassembled WGS sequence"/>
</dbReference>
<sequence length="144" mass="16126">MPRILIPLRPILGVLQPGLEFETLLMPMEAIDTPELINMVATTIDDRPSCFKFPRGNSMGVPPLANNKGFLIKDFVLTWQAVKEEKDGSEGSLEWAKKAKTEPDPVCGYGNANRVETVLCFLLLQKPLSRPLILVLRCEDIEYV</sequence>